<keyword evidence="9" id="KW-0547">Nucleotide-binding</keyword>
<evidence type="ECO:0000313" key="18">
    <source>
        <dbReference type="EMBL" id="KPN62279.1"/>
    </source>
</evidence>
<proteinExistence type="predicted"/>
<keyword evidence="7" id="KW-0808">Transferase</keyword>
<keyword evidence="14 15" id="KW-0472">Membrane</keyword>
<dbReference type="SMART" id="SM00304">
    <property type="entry name" value="HAMP"/>
    <property type="match status" value="1"/>
</dbReference>
<keyword evidence="4" id="KW-1003">Cell membrane</keyword>
<dbReference type="OrthoDB" id="9804645at2"/>
<evidence type="ECO:0000256" key="4">
    <source>
        <dbReference type="ARBA" id="ARBA00022475"/>
    </source>
</evidence>
<keyword evidence="19" id="KW-1185">Reference proteome</keyword>
<dbReference type="SMART" id="SM00387">
    <property type="entry name" value="HATPase_c"/>
    <property type="match status" value="1"/>
</dbReference>
<evidence type="ECO:0000256" key="2">
    <source>
        <dbReference type="ARBA" id="ARBA00004429"/>
    </source>
</evidence>
<name>A0A0P7I097_9RHOB</name>
<sequence length="437" mass="48266">MFTWLKQFMPKSLYGRAALILIVPIVSLQLVVSVVFIQRHFNRITEQMTSAVAAELDYVQRLVDEAPNRDEALAAITPLSVPLALRITLPGEAVPDRLAITDLTGFTVDRVLRENLTGLQGVDLKSDRSVVLLGFATRYGQMEVAFSRRRVSATNPHQLLVLMVGTGFLMTVVAFLFLRNQLRPILRLGRAAEAFGKGQVVPYRISGATEVRAAGRAFLNMRARIERQIEQRTMMLSGVSHDLRTPLTRMKLSLSMLDDADRKELEQDVEEMSRLVNSFLDFARDDSEAEGTEDCDATDIARRVIDKFARAGKEVQTGPLQAQGRIPLRIVAIERALENLLGNAMKYGSQVRLSVLEGRGDLRFVIEDDGPGIPADLRDEALKPFSRLDAARNQDKGSGVGLGLAIANDVARSHGGHMRLGESSDLGGLKIELVLPR</sequence>
<evidence type="ECO:0000259" key="17">
    <source>
        <dbReference type="PROSITE" id="PS50885"/>
    </source>
</evidence>
<evidence type="ECO:0000256" key="12">
    <source>
        <dbReference type="ARBA" id="ARBA00022989"/>
    </source>
</evidence>
<keyword evidence="10 18" id="KW-0418">Kinase</keyword>
<dbReference type="PANTHER" id="PTHR44936:SF5">
    <property type="entry name" value="SENSOR HISTIDINE KINASE ENVZ"/>
    <property type="match status" value="1"/>
</dbReference>
<evidence type="ECO:0000256" key="6">
    <source>
        <dbReference type="ARBA" id="ARBA00022553"/>
    </source>
</evidence>
<dbReference type="RefSeq" id="WP_055191826.1">
    <property type="nucleotide sequence ID" value="NZ_FPBS01000009.1"/>
</dbReference>
<evidence type="ECO:0000256" key="13">
    <source>
        <dbReference type="ARBA" id="ARBA00023012"/>
    </source>
</evidence>
<dbReference type="CDD" id="cd00082">
    <property type="entry name" value="HisKA"/>
    <property type="match status" value="1"/>
</dbReference>
<dbReference type="InterPro" id="IPR050980">
    <property type="entry name" value="2C_sensor_his_kinase"/>
</dbReference>
<dbReference type="GO" id="GO:0000155">
    <property type="term" value="F:phosphorelay sensor kinase activity"/>
    <property type="evidence" value="ECO:0007669"/>
    <property type="project" value="InterPro"/>
</dbReference>
<dbReference type="SUPFAM" id="SSF47384">
    <property type="entry name" value="Homodimeric domain of signal transducing histidine kinase"/>
    <property type="match status" value="1"/>
</dbReference>
<evidence type="ECO:0000256" key="10">
    <source>
        <dbReference type="ARBA" id="ARBA00022777"/>
    </source>
</evidence>
<comment type="catalytic activity">
    <reaction evidence="1">
        <text>ATP + protein L-histidine = ADP + protein N-phospho-L-histidine.</text>
        <dbReference type="EC" id="2.7.13.3"/>
    </reaction>
</comment>
<dbReference type="GO" id="GO:0005886">
    <property type="term" value="C:plasma membrane"/>
    <property type="evidence" value="ECO:0007669"/>
    <property type="project" value="UniProtKB-SubCell"/>
</dbReference>
<dbReference type="GO" id="GO:0005524">
    <property type="term" value="F:ATP binding"/>
    <property type="evidence" value="ECO:0007669"/>
    <property type="project" value="UniProtKB-KW"/>
</dbReference>
<dbReference type="InterPro" id="IPR005467">
    <property type="entry name" value="His_kinase_dom"/>
</dbReference>
<dbReference type="Gene3D" id="3.30.565.10">
    <property type="entry name" value="Histidine kinase-like ATPase, C-terminal domain"/>
    <property type="match status" value="1"/>
</dbReference>
<dbReference type="Pfam" id="PF02518">
    <property type="entry name" value="HATPase_c"/>
    <property type="match status" value="1"/>
</dbReference>
<keyword evidence="12 15" id="KW-1133">Transmembrane helix</keyword>
<evidence type="ECO:0000256" key="5">
    <source>
        <dbReference type="ARBA" id="ARBA00022519"/>
    </source>
</evidence>
<feature type="domain" description="HAMP" evidence="17">
    <location>
        <begin position="179"/>
        <end position="230"/>
    </location>
</feature>
<comment type="subcellular location">
    <subcellularLocation>
        <location evidence="2">Cell inner membrane</location>
        <topology evidence="2">Multi-pass membrane protein</topology>
    </subcellularLocation>
</comment>
<dbReference type="InterPro" id="IPR036097">
    <property type="entry name" value="HisK_dim/P_sf"/>
</dbReference>
<dbReference type="Pfam" id="PF00672">
    <property type="entry name" value="HAMP"/>
    <property type="match status" value="1"/>
</dbReference>
<dbReference type="Gene3D" id="1.10.287.130">
    <property type="match status" value="1"/>
</dbReference>
<dbReference type="InterPro" id="IPR003661">
    <property type="entry name" value="HisK_dim/P_dom"/>
</dbReference>
<keyword evidence="11" id="KW-0067">ATP-binding</keyword>
<dbReference type="SUPFAM" id="SSF55874">
    <property type="entry name" value="ATPase domain of HSP90 chaperone/DNA topoisomerase II/histidine kinase"/>
    <property type="match status" value="1"/>
</dbReference>
<dbReference type="PROSITE" id="PS50885">
    <property type="entry name" value="HAMP"/>
    <property type="match status" value="1"/>
</dbReference>
<evidence type="ECO:0000256" key="14">
    <source>
        <dbReference type="ARBA" id="ARBA00023136"/>
    </source>
</evidence>
<dbReference type="Pfam" id="PF00512">
    <property type="entry name" value="HisKA"/>
    <property type="match status" value="1"/>
</dbReference>
<evidence type="ECO:0000256" key="8">
    <source>
        <dbReference type="ARBA" id="ARBA00022692"/>
    </source>
</evidence>
<feature type="transmembrane region" description="Helical" evidence="15">
    <location>
        <begin position="159"/>
        <end position="178"/>
    </location>
</feature>
<dbReference type="InterPro" id="IPR004358">
    <property type="entry name" value="Sig_transdc_His_kin-like_C"/>
</dbReference>
<dbReference type="InterPro" id="IPR036890">
    <property type="entry name" value="HATPase_C_sf"/>
</dbReference>
<keyword evidence="6" id="KW-0597">Phosphoprotein</keyword>
<evidence type="ECO:0000313" key="19">
    <source>
        <dbReference type="Proteomes" id="UP000050471"/>
    </source>
</evidence>
<evidence type="ECO:0000256" key="15">
    <source>
        <dbReference type="SAM" id="Phobius"/>
    </source>
</evidence>
<dbReference type="Proteomes" id="UP000050471">
    <property type="component" value="Unassembled WGS sequence"/>
</dbReference>
<evidence type="ECO:0000259" key="16">
    <source>
        <dbReference type="PROSITE" id="PS50109"/>
    </source>
</evidence>
<keyword evidence="8 15" id="KW-0812">Transmembrane</keyword>
<dbReference type="PRINTS" id="PR00344">
    <property type="entry name" value="BCTRLSENSOR"/>
</dbReference>
<protein>
    <recommendedName>
        <fullName evidence="3">histidine kinase</fullName>
        <ecNumber evidence="3">2.7.13.3</ecNumber>
    </recommendedName>
</protein>
<evidence type="ECO:0000256" key="9">
    <source>
        <dbReference type="ARBA" id="ARBA00022741"/>
    </source>
</evidence>
<evidence type="ECO:0000256" key="7">
    <source>
        <dbReference type="ARBA" id="ARBA00022679"/>
    </source>
</evidence>
<dbReference type="InterPro" id="IPR003594">
    <property type="entry name" value="HATPase_dom"/>
</dbReference>
<reference evidence="18 19" key="1">
    <citation type="submission" date="2015-09" db="EMBL/GenBank/DDBJ databases">
        <title>Draft genome sequence of Aliiroseovarius crassostreae CV919-312TSm, the causative agent of Roseovarius Oyster Disease (formerly Juvenile Oyster Disease).</title>
        <authorList>
            <person name="Kessner L."/>
            <person name="Spinard E."/>
            <person name="Nelson D."/>
        </authorList>
    </citation>
    <scope>NUCLEOTIDE SEQUENCE [LARGE SCALE GENOMIC DNA]</scope>
    <source>
        <strain evidence="18 19">CV919-312</strain>
    </source>
</reference>
<evidence type="ECO:0000256" key="11">
    <source>
        <dbReference type="ARBA" id="ARBA00022840"/>
    </source>
</evidence>
<organism evidence="18 19">
    <name type="scientific">Aliiroseovarius crassostreae</name>
    <dbReference type="NCBI Taxonomy" id="154981"/>
    <lineage>
        <taxon>Bacteria</taxon>
        <taxon>Pseudomonadati</taxon>
        <taxon>Pseudomonadota</taxon>
        <taxon>Alphaproteobacteria</taxon>
        <taxon>Rhodobacterales</taxon>
        <taxon>Paracoccaceae</taxon>
        <taxon>Aliiroseovarius</taxon>
    </lineage>
</organism>
<dbReference type="STRING" id="154981.AKJ29_08505"/>
<dbReference type="EC" id="2.7.13.3" evidence="3"/>
<evidence type="ECO:0000256" key="1">
    <source>
        <dbReference type="ARBA" id="ARBA00000085"/>
    </source>
</evidence>
<dbReference type="InterPro" id="IPR003660">
    <property type="entry name" value="HAMP_dom"/>
</dbReference>
<evidence type="ECO:0000256" key="3">
    <source>
        <dbReference type="ARBA" id="ARBA00012438"/>
    </source>
</evidence>
<feature type="domain" description="Histidine kinase" evidence="16">
    <location>
        <begin position="238"/>
        <end position="437"/>
    </location>
</feature>
<comment type="caution">
    <text evidence="18">The sequence shown here is derived from an EMBL/GenBank/DDBJ whole genome shotgun (WGS) entry which is preliminary data.</text>
</comment>
<dbReference type="AlphaFoldDB" id="A0A0P7I097"/>
<dbReference type="EMBL" id="LKBA01000019">
    <property type="protein sequence ID" value="KPN62279.1"/>
    <property type="molecule type" value="Genomic_DNA"/>
</dbReference>
<keyword evidence="5" id="KW-0997">Cell inner membrane</keyword>
<dbReference type="PANTHER" id="PTHR44936">
    <property type="entry name" value="SENSOR PROTEIN CREC"/>
    <property type="match status" value="1"/>
</dbReference>
<dbReference type="SMART" id="SM00388">
    <property type="entry name" value="HisKA"/>
    <property type="match status" value="1"/>
</dbReference>
<gene>
    <name evidence="18" type="ORF">AKJ29_08505</name>
</gene>
<accession>A0A0P7I097</accession>
<dbReference type="PROSITE" id="PS50109">
    <property type="entry name" value="HIS_KIN"/>
    <property type="match status" value="1"/>
</dbReference>
<keyword evidence="13" id="KW-0902">Two-component regulatory system</keyword>